<dbReference type="Gene3D" id="3.30.450.20">
    <property type="entry name" value="PAS domain"/>
    <property type="match status" value="2"/>
</dbReference>
<dbReference type="InterPro" id="IPR003660">
    <property type="entry name" value="HAMP_dom"/>
</dbReference>
<dbReference type="Pfam" id="PF00990">
    <property type="entry name" value="GGDEF"/>
    <property type="match status" value="1"/>
</dbReference>
<evidence type="ECO:0000259" key="4">
    <source>
        <dbReference type="PROSITE" id="PS50885"/>
    </source>
</evidence>
<name>A0ABW8NDS8_9GAMM</name>
<keyword evidence="3" id="KW-1133">Transmembrane helix</keyword>
<evidence type="ECO:0000256" key="1">
    <source>
        <dbReference type="ARBA" id="ARBA00012528"/>
    </source>
</evidence>
<dbReference type="Gene3D" id="3.30.70.270">
    <property type="match status" value="1"/>
</dbReference>
<evidence type="ECO:0000256" key="3">
    <source>
        <dbReference type="SAM" id="Phobius"/>
    </source>
</evidence>
<keyword evidence="6" id="KW-0548">Nucleotidyltransferase</keyword>
<dbReference type="NCBIfam" id="TIGR00254">
    <property type="entry name" value="GGDEF"/>
    <property type="match status" value="1"/>
</dbReference>
<accession>A0ABW8NDS8</accession>
<dbReference type="SMART" id="SM00267">
    <property type="entry name" value="GGDEF"/>
    <property type="match status" value="1"/>
</dbReference>
<keyword evidence="6" id="KW-0413">Isomerase</keyword>
<feature type="transmembrane region" description="Helical" evidence="3">
    <location>
        <begin position="20"/>
        <end position="41"/>
    </location>
</feature>
<dbReference type="GO" id="GO:0016853">
    <property type="term" value="F:isomerase activity"/>
    <property type="evidence" value="ECO:0007669"/>
    <property type="project" value="UniProtKB-KW"/>
</dbReference>
<feature type="domain" description="HAMP" evidence="4">
    <location>
        <begin position="411"/>
        <end position="463"/>
    </location>
</feature>
<organism evidence="6 7">
    <name type="scientific">Oceanobacter antarcticus</name>
    <dbReference type="NCBI Taxonomy" id="3133425"/>
    <lineage>
        <taxon>Bacteria</taxon>
        <taxon>Pseudomonadati</taxon>
        <taxon>Pseudomonadota</taxon>
        <taxon>Gammaproteobacteria</taxon>
        <taxon>Oceanospirillales</taxon>
        <taxon>Oceanospirillaceae</taxon>
        <taxon>Oceanobacter</taxon>
    </lineage>
</organism>
<dbReference type="RefSeq" id="WP_416204806.1">
    <property type="nucleotide sequence ID" value="NZ_JBBKTX010000002.1"/>
</dbReference>
<dbReference type="InterPro" id="IPR000160">
    <property type="entry name" value="GGDEF_dom"/>
</dbReference>
<dbReference type="InterPro" id="IPR050469">
    <property type="entry name" value="Diguanylate_Cyclase"/>
</dbReference>
<keyword evidence="3" id="KW-0472">Membrane</keyword>
<evidence type="ECO:0000256" key="2">
    <source>
        <dbReference type="ARBA" id="ARBA00034247"/>
    </source>
</evidence>
<feature type="domain" description="GGDEF" evidence="5">
    <location>
        <begin position="516"/>
        <end position="645"/>
    </location>
</feature>
<sequence>MLRSIKLQSLIYRSFLTSSLVPLFAIELLLLLLYFGVNAYLSDHHQNAFVEEVVSNLEGISIREANLVDGQLAEVSRMAALMQRAHEDFFAHPERCKDVVPTGLFRTHPNGALYKAFDNGGASLYFSASTAATEAVLRKAWCSEQLDPMFKALVNQNPLVSQAYLNTWDDMNRLYPFMENAPVQYGSGLHMEDYNFYFLADKKHNPERKPVWTSVYLDPAGQGWLVSVVVPVYRGDFLEGVSGLDITIDTFVRAILDADLPRGASRFLVDHDGVILAMPPSVEQLLKLKELRHPVAVSAIRRTVEKPEEFNLLKSSNDEIRRKMTDVLNDVSPNGQYSLSINGADYLLNSQRIPATGWHIITLVDQATLLAPMSELHSISNQVGFVAISIMVVFYVLFFLYLENKSRHLAKRVADPIERLSNLTSSLGDQLVMEKLTSVGIAEIDRLYGNFNRMSSQLEQKTQALVDSETREKVRRKETEILERLAITDRLTGLYNRRKLDEVLTCEVERSNRSGHPFSIVMLDIDHFKNVNDTHGHPVGDQVIVELAILLLEFIRKIDIVGRWGGEEFVIVCPMTDLVGARQLAEKLRVEIFNHHFPVIEHLTASFGIASSMAEKHYEPIIDRADQGLYDAKRSGRNRVGVRLIAPRNDDGALL</sequence>
<dbReference type="PROSITE" id="PS50887">
    <property type="entry name" value="GGDEF"/>
    <property type="match status" value="1"/>
</dbReference>
<comment type="catalytic activity">
    <reaction evidence="2">
        <text>2 GTP = 3',3'-c-di-GMP + 2 diphosphate</text>
        <dbReference type="Rhea" id="RHEA:24898"/>
        <dbReference type="ChEBI" id="CHEBI:33019"/>
        <dbReference type="ChEBI" id="CHEBI:37565"/>
        <dbReference type="ChEBI" id="CHEBI:58805"/>
        <dbReference type="EC" id="2.7.7.65"/>
    </reaction>
</comment>
<dbReference type="InterPro" id="IPR043128">
    <property type="entry name" value="Rev_trsase/Diguanyl_cyclase"/>
</dbReference>
<gene>
    <name evidence="6" type="ORF">WG929_01695</name>
</gene>
<evidence type="ECO:0000313" key="7">
    <source>
        <dbReference type="Proteomes" id="UP001620597"/>
    </source>
</evidence>
<dbReference type="Proteomes" id="UP001620597">
    <property type="component" value="Unassembled WGS sequence"/>
</dbReference>
<keyword evidence="6" id="KW-0808">Transferase</keyword>
<keyword evidence="3" id="KW-0812">Transmembrane</keyword>
<dbReference type="GO" id="GO:0052621">
    <property type="term" value="F:diguanylate cyclase activity"/>
    <property type="evidence" value="ECO:0007669"/>
    <property type="project" value="UniProtKB-EC"/>
</dbReference>
<proteinExistence type="predicted"/>
<reference evidence="6 7" key="1">
    <citation type="submission" date="2024-03" db="EMBL/GenBank/DDBJ databases">
        <title>High-quality draft genome sequence of Oceanobacter sp. wDCs-4.</title>
        <authorList>
            <person name="Dong C."/>
        </authorList>
    </citation>
    <scope>NUCLEOTIDE SEQUENCE [LARGE SCALE GENOMIC DNA]</scope>
    <source>
        <strain evidence="7">wDCs-4</strain>
    </source>
</reference>
<dbReference type="PANTHER" id="PTHR45138:SF9">
    <property type="entry name" value="DIGUANYLATE CYCLASE DGCM-RELATED"/>
    <property type="match status" value="1"/>
</dbReference>
<comment type="caution">
    <text evidence="6">The sequence shown here is derived from an EMBL/GenBank/DDBJ whole genome shotgun (WGS) entry which is preliminary data.</text>
</comment>
<dbReference type="PANTHER" id="PTHR45138">
    <property type="entry name" value="REGULATORY COMPONENTS OF SENSORY TRANSDUCTION SYSTEM"/>
    <property type="match status" value="1"/>
</dbReference>
<protein>
    <recommendedName>
        <fullName evidence="1">diguanylate cyclase</fullName>
        <ecNumber evidence="1">2.7.7.65</ecNumber>
    </recommendedName>
</protein>
<dbReference type="EC" id="2.7.7.65" evidence="1"/>
<dbReference type="EMBL" id="JBBKTX010000002">
    <property type="protein sequence ID" value="MFK4751111.1"/>
    <property type="molecule type" value="Genomic_DNA"/>
</dbReference>
<dbReference type="InterPro" id="IPR029787">
    <property type="entry name" value="Nucleotide_cyclase"/>
</dbReference>
<keyword evidence="7" id="KW-1185">Reference proteome</keyword>
<evidence type="ECO:0000259" key="5">
    <source>
        <dbReference type="PROSITE" id="PS50887"/>
    </source>
</evidence>
<dbReference type="PROSITE" id="PS50885">
    <property type="entry name" value="HAMP"/>
    <property type="match status" value="1"/>
</dbReference>
<dbReference type="SUPFAM" id="SSF55073">
    <property type="entry name" value="Nucleotide cyclase"/>
    <property type="match status" value="1"/>
</dbReference>
<dbReference type="CDD" id="cd01949">
    <property type="entry name" value="GGDEF"/>
    <property type="match status" value="1"/>
</dbReference>
<evidence type="ECO:0000313" key="6">
    <source>
        <dbReference type="EMBL" id="MFK4751111.1"/>
    </source>
</evidence>
<feature type="transmembrane region" description="Helical" evidence="3">
    <location>
        <begin position="383"/>
        <end position="402"/>
    </location>
</feature>